<dbReference type="AlphaFoldDB" id="A0A2N3Q1T5"/>
<dbReference type="EMBL" id="PIUM01000001">
    <property type="protein sequence ID" value="PKU26619.1"/>
    <property type="molecule type" value="Genomic_DNA"/>
</dbReference>
<organism evidence="2 3">
    <name type="scientific">Telmatospirillum siberiense</name>
    <dbReference type="NCBI Taxonomy" id="382514"/>
    <lineage>
        <taxon>Bacteria</taxon>
        <taxon>Pseudomonadati</taxon>
        <taxon>Pseudomonadota</taxon>
        <taxon>Alphaproteobacteria</taxon>
        <taxon>Rhodospirillales</taxon>
        <taxon>Rhodospirillaceae</taxon>
        <taxon>Telmatospirillum</taxon>
    </lineage>
</organism>
<keyword evidence="3" id="KW-1185">Reference proteome</keyword>
<name>A0A2N3Q1T5_9PROT</name>
<accession>A0A2N3Q1T5</accession>
<feature type="region of interest" description="Disordered" evidence="1">
    <location>
        <begin position="47"/>
        <end position="66"/>
    </location>
</feature>
<dbReference type="Proteomes" id="UP000233293">
    <property type="component" value="Unassembled WGS sequence"/>
</dbReference>
<evidence type="ECO:0000313" key="2">
    <source>
        <dbReference type="EMBL" id="PKU26619.1"/>
    </source>
</evidence>
<reference evidence="3" key="1">
    <citation type="submission" date="2017-12" db="EMBL/GenBank/DDBJ databases">
        <title>Draft genome sequence of Telmatospirillum siberiense 26-4b1T, an acidotolerant peatland alphaproteobacterium potentially involved in sulfur cycling.</title>
        <authorList>
            <person name="Hausmann B."/>
            <person name="Pjevac P."/>
            <person name="Schreck K."/>
            <person name="Herbold C.W."/>
            <person name="Daims H."/>
            <person name="Wagner M."/>
            <person name="Pester M."/>
            <person name="Loy A."/>
        </authorList>
    </citation>
    <scope>NUCLEOTIDE SEQUENCE [LARGE SCALE GENOMIC DNA]</scope>
    <source>
        <strain evidence="3">26-4b1</strain>
    </source>
</reference>
<comment type="caution">
    <text evidence="2">The sequence shown here is derived from an EMBL/GenBank/DDBJ whole genome shotgun (WGS) entry which is preliminary data.</text>
</comment>
<evidence type="ECO:0000256" key="1">
    <source>
        <dbReference type="SAM" id="MobiDB-lite"/>
    </source>
</evidence>
<protein>
    <submittedName>
        <fullName evidence="2">Uncharacterized protein</fullName>
    </submittedName>
</protein>
<sequence>MPILLCTEIFTGCILPRLYETIDRAVTAKLDRSLILVSSEIRHRRPIGPAGPSIRNERTSPLVMND</sequence>
<proteinExistence type="predicted"/>
<gene>
    <name evidence="2" type="ORF">CWS72_01965</name>
</gene>
<evidence type="ECO:0000313" key="3">
    <source>
        <dbReference type="Proteomes" id="UP000233293"/>
    </source>
</evidence>